<dbReference type="Proteomes" id="UP000319322">
    <property type="component" value="Unassembled WGS sequence"/>
</dbReference>
<dbReference type="EMBL" id="VKGC01000005">
    <property type="protein sequence ID" value="TSA85742.1"/>
    <property type="molecule type" value="Genomic_DNA"/>
</dbReference>
<organism evidence="1 2">
    <name type="scientific">Helicobacter mehlei</name>
    <dbReference type="NCBI Taxonomy" id="2316080"/>
    <lineage>
        <taxon>Bacteria</taxon>
        <taxon>Pseudomonadati</taxon>
        <taxon>Campylobacterota</taxon>
        <taxon>Epsilonproteobacteria</taxon>
        <taxon>Campylobacterales</taxon>
        <taxon>Helicobacteraceae</taxon>
        <taxon>Helicobacter</taxon>
    </lineage>
</organism>
<reference evidence="1 2" key="3">
    <citation type="submission" date="2019-07" db="EMBL/GenBank/DDBJ databases">
        <authorList>
            <person name="Papic B."/>
        </authorList>
    </citation>
    <scope>NUCLEOTIDE SEQUENCE [LARGE SCALE GENOMIC DNA]</scope>
    <source>
        <strain evidence="1 2">L8b</strain>
    </source>
</reference>
<keyword evidence="2" id="KW-1185">Reference proteome</keyword>
<dbReference type="OrthoDB" id="5317090at2"/>
<gene>
    <name evidence="1" type="ORF">FNE76_03050</name>
</gene>
<comment type="caution">
    <text evidence="1">The sequence shown here is derived from an EMBL/GenBank/DDBJ whole genome shotgun (WGS) entry which is preliminary data.</text>
</comment>
<name>A0A553UZW0_9HELI</name>
<dbReference type="AlphaFoldDB" id="A0A553UZW0"/>
<evidence type="ECO:0000313" key="1">
    <source>
        <dbReference type="EMBL" id="TSA85742.1"/>
    </source>
</evidence>
<accession>A0A553UZW0</accession>
<reference evidence="2" key="1">
    <citation type="submission" date="2019-07" db="EMBL/GenBank/DDBJ databases">
        <title>Helicobacter labacensis sp. nov., Helicobacter mehlei sp. nov. and Helicobacter vulpis sp. nov., isolated from gastric mucosa of red fox (Vulpis vulpis).</title>
        <authorList>
            <person name="Papic B."/>
        </authorList>
    </citation>
    <scope>NUCLEOTIDE SEQUENCE [LARGE SCALE GENOMIC DNA]</scope>
    <source>
        <strain evidence="2">L8b</strain>
    </source>
</reference>
<sequence>MRWLLRGFFSIFFLVLPLVGTKITLDPFGYLGMIYNQGLQRSAHSYVGFDARVGTNFSFNNGWAFGIGAIGAWNVYSRNKKFQPIVSIGNVLGSAESNMRPYLSMGDISDAYVKYDTKRLKFAIGRFNSNFVGFDWIQGNIQGASLFIHRNDFRYWGIFMDSMLYNGYQGNDLQGARIATGINALASYDPVSKKKYVGGEVVAFGMGYEHKGFSVAPFILIDSKLPLPTRGVLFQVGGKFQYQASLPKGFKSFTILHGIYQHGDTDAIVGNNEAGLFMIDQTFLYKIFNFGLGFYAVPAPNKKGYFWSFNDKTKFYGRGINSIGVPAIYFANATMTGYVFGGMKTKRVRIDAMIAWGDYQEYSLMTNYKIWNYKEMTLDAGIGYVYSYSSKAVSNIGNSSLVLFTKFSY</sequence>
<dbReference type="RefSeq" id="WP_120948027.1">
    <property type="nucleotide sequence ID" value="NZ_QXQP01000011.1"/>
</dbReference>
<protein>
    <submittedName>
        <fullName evidence="1">Outer membrane family protein</fullName>
    </submittedName>
</protein>
<evidence type="ECO:0000313" key="2">
    <source>
        <dbReference type="Proteomes" id="UP000319322"/>
    </source>
</evidence>
<proteinExistence type="predicted"/>
<reference evidence="1 2" key="2">
    <citation type="submission" date="2019-07" db="EMBL/GenBank/DDBJ databases">
        <title>Helicobacter labacensis sp. nov., Helicobacter mehlei sp. nov. and Helicobacter vulpis sp. nov., isolated from gastric mucosa of red fox (Vulpis vulpis).</title>
        <authorList>
            <person name="Kusar D."/>
            <person name="Gruntar I."/>
            <person name="Pate M."/>
            <person name="Zajc U."/>
            <person name="Ocepek M."/>
        </authorList>
    </citation>
    <scope>NUCLEOTIDE SEQUENCE [LARGE SCALE GENOMIC DNA]</scope>
    <source>
        <strain evidence="1 2">L8b</strain>
    </source>
</reference>